<protein>
    <submittedName>
        <fullName evidence="4">Kelch repeat protein</fullName>
    </submittedName>
</protein>
<feature type="compositionally biased region" description="Polar residues" evidence="3">
    <location>
        <begin position="274"/>
        <end position="283"/>
    </location>
</feature>
<dbReference type="InterPro" id="IPR015915">
    <property type="entry name" value="Kelch-typ_b-propeller"/>
</dbReference>
<dbReference type="Gene3D" id="2.120.10.80">
    <property type="entry name" value="Kelch-type beta propeller"/>
    <property type="match status" value="2"/>
</dbReference>
<proteinExistence type="predicted"/>
<organism evidence="4 5">
    <name type="scientific">Paratrimastix pyriformis</name>
    <dbReference type="NCBI Taxonomy" id="342808"/>
    <lineage>
        <taxon>Eukaryota</taxon>
        <taxon>Metamonada</taxon>
        <taxon>Preaxostyla</taxon>
        <taxon>Paratrimastigidae</taxon>
        <taxon>Paratrimastix</taxon>
    </lineage>
</organism>
<dbReference type="EMBL" id="JAPMOS010000109">
    <property type="protein sequence ID" value="KAJ4455397.1"/>
    <property type="molecule type" value="Genomic_DNA"/>
</dbReference>
<dbReference type="SMART" id="SM00612">
    <property type="entry name" value="Kelch"/>
    <property type="match status" value="3"/>
</dbReference>
<feature type="compositionally biased region" description="Basic and acidic residues" evidence="3">
    <location>
        <begin position="284"/>
        <end position="296"/>
    </location>
</feature>
<dbReference type="Pfam" id="PF01344">
    <property type="entry name" value="Kelch_1"/>
    <property type="match status" value="1"/>
</dbReference>
<evidence type="ECO:0000256" key="1">
    <source>
        <dbReference type="ARBA" id="ARBA00022441"/>
    </source>
</evidence>
<evidence type="ECO:0000313" key="4">
    <source>
        <dbReference type="EMBL" id="KAJ4455397.1"/>
    </source>
</evidence>
<keyword evidence="1" id="KW-0880">Kelch repeat</keyword>
<gene>
    <name evidence="4" type="ORF">PAPYR_9686</name>
</gene>
<comment type="caution">
    <text evidence="4">The sequence shown here is derived from an EMBL/GenBank/DDBJ whole genome shotgun (WGS) entry which is preliminary data.</text>
</comment>
<keyword evidence="5" id="KW-1185">Reference proteome</keyword>
<evidence type="ECO:0000313" key="5">
    <source>
        <dbReference type="Proteomes" id="UP001141327"/>
    </source>
</evidence>
<name>A0ABQ8U7T7_9EUKA</name>
<sequence length="311" mass="34899">MFLENSLVPLSPSLLENHNPVLRLPRRVLGSSPGWYKVEFGSVSPPKRFGHTAVSSGNVVIVFGGYGAQSTCFGDIWYLDTAHMRWHRVEPTGESPCKRMGHSATVIGADMLVFGGDNGTNCLNDLWAFDIESEHWMQIKTEGEIPGPRYGHACVKFGNKFLIFGGADRFGKSTRAWYNDVWMFDTITCEWAQLETTGTRPSPRYGCTFTLVNNRLFLFGGFFESERLNDLWELDPASLTVRPRRPPRPALPASLGMVVVGKLVLLFEIPTSRPAHTNPNTQSDTEKQQQHHHQDPAFRPPTHKRAPPTSF</sequence>
<keyword evidence="2" id="KW-0677">Repeat</keyword>
<dbReference type="PANTHER" id="PTHR46093:SF18">
    <property type="entry name" value="FIBRONECTIN TYPE-III DOMAIN-CONTAINING PROTEIN"/>
    <property type="match status" value="1"/>
</dbReference>
<accession>A0ABQ8U7T7</accession>
<dbReference type="SUPFAM" id="SSF117281">
    <property type="entry name" value="Kelch motif"/>
    <property type="match status" value="1"/>
</dbReference>
<dbReference type="InterPro" id="IPR006652">
    <property type="entry name" value="Kelch_1"/>
</dbReference>
<evidence type="ECO:0000256" key="3">
    <source>
        <dbReference type="SAM" id="MobiDB-lite"/>
    </source>
</evidence>
<feature type="compositionally biased region" description="Basic residues" evidence="3">
    <location>
        <begin position="301"/>
        <end position="311"/>
    </location>
</feature>
<evidence type="ECO:0000256" key="2">
    <source>
        <dbReference type="ARBA" id="ARBA00022737"/>
    </source>
</evidence>
<dbReference type="PANTHER" id="PTHR46093">
    <property type="entry name" value="ACYL-COA-BINDING DOMAIN-CONTAINING PROTEIN 5"/>
    <property type="match status" value="1"/>
</dbReference>
<reference evidence="4" key="1">
    <citation type="journal article" date="2022" name="bioRxiv">
        <title>Genomics of Preaxostyla Flagellates Illuminates Evolutionary Transitions and the Path Towards Mitochondrial Loss.</title>
        <authorList>
            <person name="Novak L.V.F."/>
            <person name="Treitli S.C."/>
            <person name="Pyrih J."/>
            <person name="Halakuc P."/>
            <person name="Pipaliya S.V."/>
            <person name="Vacek V."/>
            <person name="Brzon O."/>
            <person name="Soukal P."/>
            <person name="Eme L."/>
            <person name="Dacks J.B."/>
            <person name="Karnkowska A."/>
            <person name="Elias M."/>
            <person name="Hampl V."/>
        </authorList>
    </citation>
    <scope>NUCLEOTIDE SEQUENCE</scope>
    <source>
        <strain evidence="4">RCP-MX</strain>
    </source>
</reference>
<dbReference type="Proteomes" id="UP001141327">
    <property type="component" value="Unassembled WGS sequence"/>
</dbReference>
<feature type="region of interest" description="Disordered" evidence="3">
    <location>
        <begin position="271"/>
        <end position="311"/>
    </location>
</feature>
<dbReference type="Pfam" id="PF24681">
    <property type="entry name" value="Kelch_KLHDC2_KLHL20_DRC7"/>
    <property type="match status" value="1"/>
</dbReference>